<dbReference type="InterPro" id="IPR003593">
    <property type="entry name" value="AAA+_ATPase"/>
</dbReference>
<gene>
    <name evidence="6" type="ORF">ALAG00032_LOCUS7811</name>
</gene>
<dbReference type="InterPro" id="IPR027417">
    <property type="entry name" value="P-loop_NTPase"/>
</dbReference>
<accession>A0A7S3JWB0</accession>
<dbReference type="GO" id="GO:0005524">
    <property type="term" value="F:ATP binding"/>
    <property type="evidence" value="ECO:0007669"/>
    <property type="project" value="UniProtKB-KW"/>
</dbReference>
<feature type="domain" description="ABC transporter" evidence="5">
    <location>
        <begin position="18"/>
        <end position="275"/>
    </location>
</feature>
<evidence type="ECO:0000256" key="4">
    <source>
        <dbReference type="SAM" id="SignalP"/>
    </source>
</evidence>
<proteinExistence type="predicted"/>
<feature type="domain" description="ABC transporter" evidence="5">
    <location>
        <begin position="330"/>
        <end position="593"/>
    </location>
</feature>
<dbReference type="AlphaFoldDB" id="A0A7S3JWB0"/>
<keyword evidence="2" id="KW-0067">ATP-binding</keyword>
<evidence type="ECO:0000256" key="1">
    <source>
        <dbReference type="ARBA" id="ARBA00022741"/>
    </source>
</evidence>
<keyword evidence="4" id="KW-0732">Signal</keyword>
<dbReference type="InterPro" id="IPR003439">
    <property type="entry name" value="ABC_transporter-like_ATP-bd"/>
</dbReference>
<dbReference type="PROSITE" id="PS00211">
    <property type="entry name" value="ABC_TRANSPORTER_1"/>
    <property type="match status" value="1"/>
</dbReference>
<sequence>MFFLLVSLSLLWSSLSLIWLRDAWKSHDGRRAQLCGANFVLKEGERLHLAGDNGCGKSSLLKILAGVDRLDKGELIIKKGLRIWLVAQEALEDVEGSITVRETLLNGEGTAFVAAREYETALGLLKEDGESPNILRRYERALEAAEREDAWALEARLNTAVQKLGISHLMHRPVSALSGGEKKRTALAAAIAADADVLLLDEPTNHLDIWATRWLEQYLLREATNTAVIFISHDRRFAVQVAQGVLELDNGYLYRHEKQDNINDDLVEIYLRNKAKRLLDDETASQTARVKLKRELAWLRQGAKARQTKAKHRIQNVQILKNEAQSNQRFQVKDLSPTNSKENKNTQKKQTKTALLEIDDLYAHDCFEQFCFELGRGDRHAIIGSNGSGKSSLAAAIAAAALKTGQLVAGGIFLTKKRVKTDGHIRFAKNVRVAYYAQDISQLREMFDMTPLDVAIDIISQRDHFKPEDITTEAIKLLERYAFEEHIIRTARLSDLSGGELRRLQLASILDKPCDLLIADEPSNDLDLATLQSLERFLLNDFNGALLLVSHDRALVDATCNSLLVLPGDGFVSQFSGSIDDYIQLMDSADDEYLDNHQICGSTQDSTEDMHKARRRRHNAPRDIAKLEQQIEERELELAKLDDDLQRRGADLDALQDLYDQRTQLQSHIDVLYAQWEELEQLLATVPE</sequence>
<dbReference type="SMART" id="SM00382">
    <property type="entry name" value="AAA"/>
    <property type="match status" value="2"/>
</dbReference>
<dbReference type="PROSITE" id="PS50893">
    <property type="entry name" value="ABC_TRANSPORTER_2"/>
    <property type="match status" value="2"/>
</dbReference>
<evidence type="ECO:0000313" key="6">
    <source>
        <dbReference type="EMBL" id="CAE0367063.1"/>
    </source>
</evidence>
<dbReference type="SUPFAM" id="SSF52540">
    <property type="entry name" value="P-loop containing nucleoside triphosphate hydrolases"/>
    <property type="match status" value="2"/>
</dbReference>
<dbReference type="FunFam" id="3.40.50.300:FF:000011">
    <property type="entry name" value="Putative ABC transporter ATP-binding component"/>
    <property type="match status" value="1"/>
</dbReference>
<dbReference type="Pfam" id="PF00005">
    <property type="entry name" value="ABC_tran"/>
    <property type="match status" value="2"/>
</dbReference>
<dbReference type="InterPro" id="IPR037118">
    <property type="entry name" value="Val-tRNA_synth_C_sf"/>
</dbReference>
<evidence type="ECO:0000256" key="3">
    <source>
        <dbReference type="SAM" id="MobiDB-lite"/>
    </source>
</evidence>
<dbReference type="InterPro" id="IPR051309">
    <property type="entry name" value="ABCF_ATPase"/>
</dbReference>
<name>A0A7S3JWB0_9STRA</name>
<dbReference type="PANTHER" id="PTHR42855:SF1">
    <property type="entry name" value="ABC TRANSPORTER DOMAIN-CONTAINING PROTEIN"/>
    <property type="match status" value="1"/>
</dbReference>
<dbReference type="GO" id="GO:0016887">
    <property type="term" value="F:ATP hydrolysis activity"/>
    <property type="evidence" value="ECO:0007669"/>
    <property type="project" value="InterPro"/>
</dbReference>
<feature type="region of interest" description="Disordered" evidence="3">
    <location>
        <begin position="330"/>
        <end position="350"/>
    </location>
</feature>
<feature type="signal peptide" evidence="4">
    <location>
        <begin position="1"/>
        <end position="16"/>
    </location>
</feature>
<evidence type="ECO:0000256" key="2">
    <source>
        <dbReference type="ARBA" id="ARBA00022840"/>
    </source>
</evidence>
<reference evidence="6" key="1">
    <citation type="submission" date="2021-01" db="EMBL/GenBank/DDBJ databases">
        <authorList>
            <person name="Corre E."/>
            <person name="Pelletier E."/>
            <person name="Niang G."/>
            <person name="Scheremetjew M."/>
            <person name="Finn R."/>
            <person name="Kale V."/>
            <person name="Holt S."/>
            <person name="Cochrane G."/>
            <person name="Meng A."/>
            <person name="Brown T."/>
            <person name="Cohen L."/>
        </authorList>
    </citation>
    <scope>NUCLEOTIDE SEQUENCE</scope>
    <source>
        <strain evidence="6">CCMP1510</strain>
    </source>
</reference>
<keyword evidence="1" id="KW-0547">Nucleotide-binding</keyword>
<evidence type="ECO:0000259" key="5">
    <source>
        <dbReference type="PROSITE" id="PS50893"/>
    </source>
</evidence>
<organism evidence="6">
    <name type="scientific">Aureoumbra lagunensis</name>
    <dbReference type="NCBI Taxonomy" id="44058"/>
    <lineage>
        <taxon>Eukaryota</taxon>
        <taxon>Sar</taxon>
        <taxon>Stramenopiles</taxon>
        <taxon>Ochrophyta</taxon>
        <taxon>Pelagophyceae</taxon>
        <taxon>Pelagomonadales</taxon>
        <taxon>Aureoumbra</taxon>
    </lineage>
</organism>
<dbReference type="Gene3D" id="1.10.287.380">
    <property type="entry name" value="Valyl-tRNA synthetase, C-terminal domain"/>
    <property type="match status" value="1"/>
</dbReference>
<dbReference type="PANTHER" id="PTHR42855">
    <property type="entry name" value="ABC TRANSPORTER ATP-BINDING SUBUNIT"/>
    <property type="match status" value="1"/>
</dbReference>
<feature type="chain" id="PRO_5030807358" description="ABC transporter domain-containing protein" evidence="4">
    <location>
        <begin position="17"/>
        <end position="688"/>
    </location>
</feature>
<dbReference type="Gene3D" id="3.40.50.300">
    <property type="entry name" value="P-loop containing nucleotide triphosphate hydrolases"/>
    <property type="match status" value="2"/>
</dbReference>
<dbReference type="EMBL" id="HBIJ01011418">
    <property type="protein sequence ID" value="CAE0367063.1"/>
    <property type="molecule type" value="Transcribed_RNA"/>
</dbReference>
<dbReference type="GO" id="GO:0003677">
    <property type="term" value="F:DNA binding"/>
    <property type="evidence" value="ECO:0007669"/>
    <property type="project" value="InterPro"/>
</dbReference>
<dbReference type="InterPro" id="IPR017871">
    <property type="entry name" value="ABC_transporter-like_CS"/>
</dbReference>
<protein>
    <recommendedName>
        <fullName evidence="5">ABC transporter domain-containing protein</fullName>
    </recommendedName>
</protein>